<dbReference type="Proteomes" id="UP000664628">
    <property type="component" value="Unassembled WGS sequence"/>
</dbReference>
<dbReference type="RefSeq" id="WP_207333281.1">
    <property type="nucleotide sequence ID" value="NZ_JAFMYW010000040.1"/>
</dbReference>
<protein>
    <submittedName>
        <fullName evidence="1">Uncharacterized protein</fullName>
    </submittedName>
</protein>
<accession>A0ABS3JTI9</accession>
<comment type="caution">
    <text evidence="1">The sequence shown here is derived from an EMBL/GenBank/DDBJ whole genome shotgun (WGS) entry which is preliminary data.</text>
</comment>
<sequence length="238" mass="27132">YALAMLLDELLQLGQRYARLPRLIRLGAGSLVLLQLTLLLAMGYEMRLQQELIETHHRKQIGLWLRAHAKAGQTVFMECLGYIGFYSGLKTLDYPGLSSREVISVRRQLPPGPKEYTDEFGPLLERLRPDWVVLRDYEIKRVAQRSSVLQRRYRPVKVFDVGPLVDQHKAMPGYGYLKWDARFTVFYRQDEPSRALTGPELLNRLALGAGLRRAAAVAAEPLDTVTSAARTSQLLLRQ</sequence>
<evidence type="ECO:0000313" key="2">
    <source>
        <dbReference type="Proteomes" id="UP000664628"/>
    </source>
</evidence>
<keyword evidence="2" id="KW-1185">Reference proteome</keyword>
<proteinExistence type="predicted"/>
<name>A0ABS3JTI9_9BACT</name>
<feature type="non-terminal residue" evidence="1">
    <location>
        <position position="1"/>
    </location>
</feature>
<organism evidence="1 2">
    <name type="scientific">Fibrella forsythiae</name>
    <dbReference type="NCBI Taxonomy" id="2817061"/>
    <lineage>
        <taxon>Bacteria</taxon>
        <taxon>Pseudomonadati</taxon>
        <taxon>Bacteroidota</taxon>
        <taxon>Cytophagia</taxon>
        <taxon>Cytophagales</taxon>
        <taxon>Spirosomataceae</taxon>
        <taxon>Fibrella</taxon>
    </lineage>
</organism>
<reference evidence="1 2" key="1">
    <citation type="submission" date="2021-03" db="EMBL/GenBank/DDBJ databases">
        <title>Fibrella sp. HMF5405 genome sequencing and assembly.</title>
        <authorList>
            <person name="Kang H."/>
            <person name="Kim H."/>
            <person name="Bae S."/>
            <person name="Joh K."/>
        </authorList>
    </citation>
    <scope>NUCLEOTIDE SEQUENCE [LARGE SCALE GENOMIC DNA]</scope>
    <source>
        <strain evidence="1 2">HMF5405</strain>
    </source>
</reference>
<gene>
    <name evidence="1" type="ORF">J2I46_32475</name>
</gene>
<dbReference type="EMBL" id="JAFMYW010000040">
    <property type="protein sequence ID" value="MBO0953329.1"/>
    <property type="molecule type" value="Genomic_DNA"/>
</dbReference>
<evidence type="ECO:0000313" key="1">
    <source>
        <dbReference type="EMBL" id="MBO0953329.1"/>
    </source>
</evidence>